<comment type="caution">
    <text evidence="1">The sequence shown here is derived from an EMBL/GenBank/DDBJ whole genome shotgun (WGS) entry which is preliminary data.</text>
</comment>
<feature type="non-terminal residue" evidence="1">
    <location>
        <position position="1"/>
    </location>
</feature>
<dbReference type="Proteomes" id="UP000663843">
    <property type="component" value="Unassembled WGS sequence"/>
</dbReference>
<accession>A0A8H3H413</accession>
<proteinExistence type="predicted"/>
<organism evidence="1 2">
    <name type="scientific">Rhizoctonia solani</name>
    <dbReference type="NCBI Taxonomy" id="456999"/>
    <lineage>
        <taxon>Eukaryota</taxon>
        <taxon>Fungi</taxon>
        <taxon>Dikarya</taxon>
        <taxon>Basidiomycota</taxon>
        <taxon>Agaricomycotina</taxon>
        <taxon>Agaricomycetes</taxon>
        <taxon>Cantharellales</taxon>
        <taxon>Ceratobasidiaceae</taxon>
        <taxon>Rhizoctonia</taxon>
    </lineage>
</organism>
<evidence type="ECO:0000313" key="1">
    <source>
        <dbReference type="EMBL" id="CAE6482819.1"/>
    </source>
</evidence>
<dbReference type="EMBL" id="CAJMWT010004014">
    <property type="protein sequence ID" value="CAE6482819.1"/>
    <property type="molecule type" value="Genomic_DNA"/>
</dbReference>
<evidence type="ECO:0000313" key="2">
    <source>
        <dbReference type="Proteomes" id="UP000663843"/>
    </source>
</evidence>
<sequence>PILTLGLITKSRMLQYDYLIDLTGHRANRSHLDASTSQTWCH</sequence>
<reference evidence="1" key="1">
    <citation type="submission" date="2021-01" db="EMBL/GenBank/DDBJ databases">
        <authorList>
            <person name="Kaushik A."/>
        </authorList>
    </citation>
    <scope>NUCLEOTIDE SEQUENCE</scope>
    <source>
        <strain evidence="1">AG2-2IIIB</strain>
    </source>
</reference>
<protein>
    <submittedName>
        <fullName evidence="1">Uncharacterized protein</fullName>
    </submittedName>
</protein>
<name>A0A8H3H413_9AGAM</name>
<dbReference type="AlphaFoldDB" id="A0A8H3H413"/>
<gene>
    <name evidence="1" type="ORF">RDB_LOCUS120260</name>
</gene>